<keyword evidence="4" id="KW-1185">Reference proteome</keyword>
<organism evidence="3 4">
    <name type="scientific">Diplodia intermedia</name>
    <dbReference type="NCBI Taxonomy" id="856260"/>
    <lineage>
        <taxon>Eukaryota</taxon>
        <taxon>Fungi</taxon>
        <taxon>Dikarya</taxon>
        <taxon>Ascomycota</taxon>
        <taxon>Pezizomycotina</taxon>
        <taxon>Dothideomycetes</taxon>
        <taxon>Dothideomycetes incertae sedis</taxon>
        <taxon>Botryosphaeriales</taxon>
        <taxon>Botryosphaeriaceae</taxon>
        <taxon>Diplodia</taxon>
    </lineage>
</organism>
<keyword evidence="2" id="KW-0812">Transmembrane</keyword>
<dbReference type="EMBL" id="JAKEKT020000079">
    <property type="protein sequence ID" value="KAL1638504.1"/>
    <property type="molecule type" value="Genomic_DNA"/>
</dbReference>
<reference evidence="3 4" key="1">
    <citation type="journal article" date="2023" name="Plant Dis.">
        <title>First Report of Diplodia intermedia Causing Canker and Dieback Diseases on Apple Trees in Canada.</title>
        <authorList>
            <person name="Ellouze W."/>
            <person name="Ilyukhin E."/>
            <person name="Sulman M."/>
            <person name="Ali S."/>
        </authorList>
    </citation>
    <scope>NUCLEOTIDE SEQUENCE [LARGE SCALE GENOMIC DNA]</scope>
    <source>
        <strain evidence="3 4">M45-28</strain>
    </source>
</reference>
<keyword evidence="2" id="KW-1133">Transmembrane helix</keyword>
<feature type="region of interest" description="Disordered" evidence="1">
    <location>
        <begin position="1"/>
        <end position="34"/>
    </location>
</feature>
<feature type="transmembrane region" description="Helical" evidence="2">
    <location>
        <begin position="111"/>
        <end position="136"/>
    </location>
</feature>
<protein>
    <submittedName>
        <fullName evidence="3">Uncharacterized protein</fullName>
    </submittedName>
</protein>
<evidence type="ECO:0000313" key="4">
    <source>
        <dbReference type="Proteomes" id="UP001521184"/>
    </source>
</evidence>
<dbReference type="Proteomes" id="UP001521184">
    <property type="component" value="Unassembled WGS sequence"/>
</dbReference>
<evidence type="ECO:0000256" key="2">
    <source>
        <dbReference type="SAM" id="Phobius"/>
    </source>
</evidence>
<gene>
    <name evidence="3" type="ORF">SLS58_008832</name>
</gene>
<evidence type="ECO:0000256" key="1">
    <source>
        <dbReference type="SAM" id="MobiDB-lite"/>
    </source>
</evidence>
<feature type="compositionally biased region" description="Low complexity" evidence="1">
    <location>
        <begin position="20"/>
        <end position="33"/>
    </location>
</feature>
<accession>A0ABR3TGJ9</accession>
<name>A0ABR3TGJ9_9PEZI</name>
<evidence type="ECO:0000313" key="3">
    <source>
        <dbReference type="EMBL" id="KAL1638504.1"/>
    </source>
</evidence>
<feature type="compositionally biased region" description="Basic residues" evidence="1">
    <location>
        <begin position="86"/>
        <end position="95"/>
    </location>
</feature>
<feature type="region of interest" description="Disordered" evidence="1">
    <location>
        <begin position="76"/>
        <end position="106"/>
    </location>
</feature>
<sequence length="160" mass="17284">MPSRLHSRSNFTTRAAQDDSQQLQRRWSLSQVSGQDENEPLLAAGLHRARPPSVSREKRTFGAFFSTLFTRGKSVVTGAPAPPLTRSHHGHRRARSSGADPAKPGNISTKLGTFAGVFVPTTLNVLSILMFLRFGFILGQGGVLGMMAENGHASAWSKVS</sequence>
<proteinExistence type="predicted"/>
<keyword evidence="2" id="KW-0472">Membrane</keyword>
<comment type="caution">
    <text evidence="3">The sequence shown here is derived from an EMBL/GenBank/DDBJ whole genome shotgun (WGS) entry which is preliminary data.</text>
</comment>
<feature type="compositionally biased region" description="Polar residues" evidence="1">
    <location>
        <begin position="8"/>
        <end position="19"/>
    </location>
</feature>